<dbReference type="WBParaSite" id="SMUV_0000678501-mRNA-1">
    <property type="protein sequence ID" value="SMUV_0000678501-mRNA-1"/>
    <property type="gene ID" value="SMUV_0000678501"/>
</dbReference>
<dbReference type="STRING" id="451379.A0A0N5AQ36"/>
<evidence type="ECO:0000256" key="3">
    <source>
        <dbReference type="ARBA" id="ARBA00022692"/>
    </source>
</evidence>
<evidence type="ECO:0000313" key="9">
    <source>
        <dbReference type="Proteomes" id="UP000046393"/>
    </source>
</evidence>
<name>A0A0N5AQ36_9BILA</name>
<feature type="transmembrane region" description="Helical" evidence="7">
    <location>
        <begin position="58"/>
        <end position="77"/>
    </location>
</feature>
<evidence type="ECO:0000256" key="2">
    <source>
        <dbReference type="ARBA" id="ARBA00022679"/>
    </source>
</evidence>
<keyword evidence="2 7" id="KW-0808">Transferase</keyword>
<keyword evidence="9" id="KW-1185">Reference proteome</keyword>
<dbReference type="AlphaFoldDB" id="A0A0N5AQ36"/>
<dbReference type="InterPro" id="IPR001594">
    <property type="entry name" value="Palmitoyltrfase_DHHC"/>
</dbReference>
<comment type="similarity">
    <text evidence="7">Belongs to the DHHC palmitoyltransferase family.</text>
</comment>
<sequence>MYGLKQRISSVVDGVGESEDILHKFRNLFPRDTQDVLAVLILLLVLPLGFLIELFMGWYWRTIILFLLGVNAYLNVYKMKSIGPNGSTFELPAIMKPGFHYCYNCQINMPSRSHHCPVCDKCAFRRDHHCSFAAVCVGHFNQRYFIAAVANLWITTFVVLTWNWTFMWSRLGTLGVLQYWQILLPHLALFFRFISIYQFFCVMVFVLTATTLMFLTYLAAAQLFCLYRGQTRVEYLLDIHAYNLGFMENVRQALGRRWFLTFISPFISSPLDSDGLSFYTKQAPSVSQSTKMI</sequence>
<dbReference type="PANTHER" id="PTHR12246">
    <property type="entry name" value="PALMITOYLTRANSFERASE ZDHHC16"/>
    <property type="match status" value="1"/>
</dbReference>
<dbReference type="InterPro" id="IPR039859">
    <property type="entry name" value="PFA4/ZDH16/20/ERF2-like"/>
</dbReference>
<evidence type="ECO:0000313" key="10">
    <source>
        <dbReference type="WBParaSite" id="SMUV_0000678501-mRNA-1"/>
    </source>
</evidence>
<organism evidence="9 10">
    <name type="scientific">Syphacia muris</name>
    <dbReference type="NCBI Taxonomy" id="451379"/>
    <lineage>
        <taxon>Eukaryota</taxon>
        <taxon>Metazoa</taxon>
        <taxon>Ecdysozoa</taxon>
        <taxon>Nematoda</taxon>
        <taxon>Chromadorea</taxon>
        <taxon>Rhabditida</taxon>
        <taxon>Spirurina</taxon>
        <taxon>Oxyuridomorpha</taxon>
        <taxon>Oxyuroidea</taxon>
        <taxon>Oxyuridae</taxon>
        <taxon>Syphacia</taxon>
    </lineage>
</organism>
<comment type="subcellular location">
    <subcellularLocation>
        <location evidence="1">Membrane</location>
        <topology evidence="1">Multi-pass membrane protein</topology>
    </subcellularLocation>
</comment>
<evidence type="ECO:0000259" key="8">
    <source>
        <dbReference type="Pfam" id="PF01529"/>
    </source>
</evidence>
<accession>A0A0N5AQ36</accession>
<dbReference type="GO" id="GO:0016020">
    <property type="term" value="C:membrane"/>
    <property type="evidence" value="ECO:0007669"/>
    <property type="project" value="UniProtKB-SubCell"/>
</dbReference>
<evidence type="ECO:0000256" key="5">
    <source>
        <dbReference type="ARBA" id="ARBA00023136"/>
    </source>
</evidence>
<evidence type="ECO:0000256" key="7">
    <source>
        <dbReference type="RuleBase" id="RU079119"/>
    </source>
</evidence>
<keyword evidence="6 7" id="KW-0012">Acyltransferase</keyword>
<feature type="domain" description="Palmitoyltransferase DHHC" evidence="8">
    <location>
        <begin position="99"/>
        <end position="236"/>
    </location>
</feature>
<protein>
    <recommendedName>
        <fullName evidence="7">Palmitoyltransferase</fullName>
        <ecNumber evidence="7">2.3.1.225</ecNumber>
    </recommendedName>
</protein>
<keyword evidence="3 7" id="KW-0812">Transmembrane</keyword>
<feature type="transmembrane region" description="Helical" evidence="7">
    <location>
        <begin position="199"/>
        <end position="220"/>
    </location>
</feature>
<feature type="transmembrane region" description="Helical" evidence="7">
    <location>
        <begin position="144"/>
        <end position="164"/>
    </location>
</feature>
<feature type="transmembrane region" description="Helical" evidence="7">
    <location>
        <begin position="36"/>
        <end position="52"/>
    </location>
</feature>
<proteinExistence type="inferred from homology"/>
<dbReference type="EC" id="2.3.1.225" evidence="7"/>
<dbReference type="GO" id="GO:0019706">
    <property type="term" value="F:protein-cysteine S-palmitoyltransferase activity"/>
    <property type="evidence" value="ECO:0007669"/>
    <property type="project" value="UniProtKB-EC"/>
</dbReference>
<dbReference type="PROSITE" id="PS50216">
    <property type="entry name" value="DHHC"/>
    <property type="match status" value="1"/>
</dbReference>
<evidence type="ECO:0000256" key="1">
    <source>
        <dbReference type="ARBA" id="ARBA00004141"/>
    </source>
</evidence>
<evidence type="ECO:0000256" key="4">
    <source>
        <dbReference type="ARBA" id="ARBA00022989"/>
    </source>
</evidence>
<comment type="domain">
    <text evidence="7">The DHHC domain is required for palmitoyltransferase activity.</text>
</comment>
<dbReference type="Pfam" id="PF01529">
    <property type="entry name" value="DHHC"/>
    <property type="match status" value="1"/>
</dbReference>
<reference evidence="10" key="1">
    <citation type="submission" date="2017-02" db="UniProtKB">
        <authorList>
            <consortium name="WormBaseParasite"/>
        </authorList>
    </citation>
    <scope>IDENTIFICATION</scope>
</reference>
<keyword evidence="5 7" id="KW-0472">Membrane</keyword>
<evidence type="ECO:0000256" key="6">
    <source>
        <dbReference type="ARBA" id="ARBA00023315"/>
    </source>
</evidence>
<keyword evidence="4 7" id="KW-1133">Transmembrane helix</keyword>
<dbReference type="Proteomes" id="UP000046393">
    <property type="component" value="Unplaced"/>
</dbReference>
<comment type="catalytic activity">
    <reaction evidence="7">
        <text>L-cysteinyl-[protein] + hexadecanoyl-CoA = S-hexadecanoyl-L-cysteinyl-[protein] + CoA</text>
        <dbReference type="Rhea" id="RHEA:36683"/>
        <dbReference type="Rhea" id="RHEA-COMP:10131"/>
        <dbReference type="Rhea" id="RHEA-COMP:11032"/>
        <dbReference type="ChEBI" id="CHEBI:29950"/>
        <dbReference type="ChEBI" id="CHEBI:57287"/>
        <dbReference type="ChEBI" id="CHEBI:57379"/>
        <dbReference type="ChEBI" id="CHEBI:74151"/>
        <dbReference type="EC" id="2.3.1.225"/>
    </reaction>
</comment>